<dbReference type="CDD" id="cd07384">
    <property type="entry name" value="MPP_Cdc1_like"/>
    <property type="match status" value="2"/>
</dbReference>
<dbReference type="InterPro" id="IPR004843">
    <property type="entry name" value="Calcineurin-like_PHP"/>
</dbReference>
<feature type="transmembrane region" description="Helical" evidence="5">
    <location>
        <begin position="321"/>
        <end position="341"/>
    </location>
</feature>
<evidence type="ECO:0000259" key="6">
    <source>
        <dbReference type="Pfam" id="PF00149"/>
    </source>
</evidence>
<reference evidence="7" key="1">
    <citation type="submission" date="2019-12" db="EMBL/GenBank/DDBJ databases">
        <title>Genome sequencing and annotation of Brassica cretica.</title>
        <authorList>
            <person name="Studholme D.J."/>
            <person name="Sarris P."/>
        </authorList>
    </citation>
    <scope>NUCLEOTIDE SEQUENCE</scope>
    <source>
        <strain evidence="7">PFS-109/04</strain>
        <tissue evidence="7">Leaf</tissue>
    </source>
</reference>
<evidence type="ECO:0000256" key="4">
    <source>
        <dbReference type="ARBA" id="ARBA00023136"/>
    </source>
</evidence>
<keyword evidence="3 5" id="KW-1133">Transmembrane helix</keyword>
<dbReference type="GO" id="GO:0016787">
    <property type="term" value="F:hydrolase activity"/>
    <property type="evidence" value="ECO:0007669"/>
    <property type="project" value="InterPro"/>
</dbReference>
<dbReference type="Gene3D" id="3.60.21.10">
    <property type="match status" value="2"/>
</dbReference>
<accession>A0A8S9PIH9</accession>
<evidence type="ECO:0000256" key="2">
    <source>
        <dbReference type="ARBA" id="ARBA00022692"/>
    </source>
</evidence>
<dbReference type="GO" id="GO:0005783">
    <property type="term" value="C:endoplasmic reticulum"/>
    <property type="evidence" value="ECO:0007669"/>
    <property type="project" value="TreeGrafter"/>
</dbReference>
<evidence type="ECO:0000256" key="5">
    <source>
        <dbReference type="SAM" id="Phobius"/>
    </source>
</evidence>
<feature type="transmembrane region" description="Helical" evidence="5">
    <location>
        <begin position="698"/>
        <end position="718"/>
    </location>
</feature>
<proteinExistence type="predicted"/>
<keyword evidence="4 5" id="KW-0472">Membrane</keyword>
<dbReference type="GO" id="GO:0016020">
    <property type="term" value="C:membrane"/>
    <property type="evidence" value="ECO:0007669"/>
    <property type="project" value="UniProtKB-SubCell"/>
</dbReference>
<feature type="transmembrane region" description="Helical" evidence="5">
    <location>
        <begin position="835"/>
        <end position="858"/>
    </location>
</feature>
<dbReference type="PANTHER" id="PTHR13315">
    <property type="entry name" value="METALLO PHOSPHOESTERASE RELATED"/>
    <property type="match status" value="1"/>
</dbReference>
<organism evidence="7 8">
    <name type="scientific">Brassica cretica</name>
    <name type="common">Mustard</name>
    <dbReference type="NCBI Taxonomy" id="69181"/>
    <lineage>
        <taxon>Eukaryota</taxon>
        <taxon>Viridiplantae</taxon>
        <taxon>Streptophyta</taxon>
        <taxon>Embryophyta</taxon>
        <taxon>Tracheophyta</taxon>
        <taxon>Spermatophyta</taxon>
        <taxon>Magnoliopsida</taxon>
        <taxon>eudicotyledons</taxon>
        <taxon>Gunneridae</taxon>
        <taxon>Pentapetalae</taxon>
        <taxon>rosids</taxon>
        <taxon>malvids</taxon>
        <taxon>Brassicales</taxon>
        <taxon>Brassicaceae</taxon>
        <taxon>Brassiceae</taxon>
        <taxon>Brassica</taxon>
    </lineage>
</organism>
<dbReference type="Pfam" id="PF00149">
    <property type="entry name" value="Metallophos"/>
    <property type="match status" value="2"/>
</dbReference>
<evidence type="ECO:0000313" key="8">
    <source>
        <dbReference type="Proteomes" id="UP000712600"/>
    </source>
</evidence>
<protein>
    <recommendedName>
        <fullName evidence="6">Calcineurin-like phosphoesterase domain-containing protein</fullName>
    </recommendedName>
</protein>
<gene>
    <name evidence="7" type="ORF">F2Q69_00010072</name>
</gene>
<dbReference type="FunFam" id="3.60.21.10:FF:000050">
    <property type="entry name" value="Calcineurin-like metallo-phosphoesterase superfamily protein"/>
    <property type="match status" value="1"/>
</dbReference>
<dbReference type="Proteomes" id="UP000712600">
    <property type="component" value="Unassembled WGS sequence"/>
</dbReference>
<dbReference type="GO" id="GO:0006506">
    <property type="term" value="P:GPI anchor biosynthetic process"/>
    <property type="evidence" value="ECO:0007669"/>
    <property type="project" value="InterPro"/>
</dbReference>
<dbReference type="SUPFAM" id="SSF56300">
    <property type="entry name" value="Metallo-dependent phosphatases"/>
    <property type="match status" value="2"/>
</dbReference>
<name>A0A8S9PIH9_BRACR</name>
<comment type="caution">
    <text evidence="7">The sequence shown here is derived from an EMBL/GenBank/DDBJ whole genome shotgun (WGS) entry which is preliminary data.</text>
</comment>
<keyword evidence="2 5" id="KW-0812">Transmembrane</keyword>
<sequence length="862" mass="97837">MPKLYSLMTKQSDVKFTKVAIVTDPQLMDKTSFRLSSKTLALEVAQFYTDVNMRRSFFQSVLPFKPDVVLFLGDYFDGGPFLPEEEWYESLSRFKHVFGMNSQGQVGDVPTFYIPGNHDIGYSRVASHKLDVINRYEKAFGSRNRRFVIGSTEFVSIDAQAIDGNPQKELASEVWKFVQNVSSDAKSHPRVLLTHIPLYRPDQTPCGPHRASSVIDQRLWRHFKDQEVMYQNYITAESSKKLLELIKPTLVLSGHDHDQCTLTHKSEAGSVTEHTLGTISWQQGNLYPSFMLLSVPNAIHQNSSDQDSMLHTQLCFLPRQLFIYIWYLSLFVLTLLALLLWPNHGVSFLNNAADTISNVVKLSFLSGVAKEKNEDENCEYEMVWDAEGSMHLVKKVLQAPVKRQSDKSQIERAYNLIVCCLQLMDKTSFRLSSKTLALEVAQFYTDVNMRRSFFQSVLPFKPDVVLFLGDYFDGGPFLPEEEWYESLSRFKHVFGMNSQGQVGDVPTFYIPGNHDIGYSRVASHKLDVINRYEKAFGSRNRRFVIGSTEFVSIDAQAIDGNPQKELASEVWKFVQNVSSGVCVIQLISSSAFTSDIGFGAIFKIKKYQNYITAESSKKLLELIKPTLVLSGHDHDQCTLTHKSEAGSVTEHTVGTISWQQGNLYPSFMLLSVPNTVHQNSSDQDSMLHTQLCFLPRQLFIYIWYLSLFVLTLLALLLWPNHGISFLNNAADTISSVMKLSFLSGVTKEKNEDENYEYEMVWDAEGSMHLVKKVLQAPVKRQSDKSQIERGNAVLRSAARKNDIENVMDSNVGVGVSDPLMRSASKSRTKLVIQRVIRTVMMSIVIAAFNVPIYMMLIFKDWA</sequence>
<dbReference type="PANTHER" id="PTHR13315:SF4">
    <property type="entry name" value="METALLOPHOSPHOESTERASE, ISOFORM E"/>
    <property type="match status" value="1"/>
</dbReference>
<feature type="domain" description="Calcineurin-like phosphoesterase" evidence="6">
    <location>
        <begin position="19"/>
        <end position="258"/>
    </location>
</feature>
<dbReference type="AlphaFoldDB" id="A0A8S9PIH9"/>
<dbReference type="InterPro" id="IPR033308">
    <property type="entry name" value="PGAP5/Cdc1/Ted1"/>
</dbReference>
<dbReference type="InterPro" id="IPR029052">
    <property type="entry name" value="Metallo-depent_PP-like"/>
</dbReference>
<evidence type="ECO:0000313" key="7">
    <source>
        <dbReference type="EMBL" id="KAF3513961.1"/>
    </source>
</evidence>
<comment type="subcellular location">
    <subcellularLocation>
        <location evidence="1">Membrane</location>
        <topology evidence="1">Multi-pass membrane protein</topology>
    </subcellularLocation>
</comment>
<evidence type="ECO:0000256" key="1">
    <source>
        <dbReference type="ARBA" id="ARBA00004141"/>
    </source>
</evidence>
<dbReference type="EMBL" id="QGKX02001521">
    <property type="protein sequence ID" value="KAF3513961.1"/>
    <property type="molecule type" value="Genomic_DNA"/>
</dbReference>
<feature type="domain" description="Calcineurin-like phosphoesterase" evidence="6">
    <location>
        <begin position="453"/>
        <end position="635"/>
    </location>
</feature>
<evidence type="ECO:0000256" key="3">
    <source>
        <dbReference type="ARBA" id="ARBA00022989"/>
    </source>
</evidence>